<evidence type="ECO:0000256" key="2">
    <source>
        <dbReference type="SAM" id="SignalP"/>
    </source>
</evidence>
<name>A0ABU7LUM1_9PROT</name>
<organism evidence="4 5">
    <name type="scientific">Hyphobacterium marinum</name>
    <dbReference type="NCBI Taxonomy" id="3116574"/>
    <lineage>
        <taxon>Bacteria</taxon>
        <taxon>Pseudomonadati</taxon>
        <taxon>Pseudomonadota</taxon>
        <taxon>Alphaproteobacteria</taxon>
        <taxon>Maricaulales</taxon>
        <taxon>Maricaulaceae</taxon>
        <taxon>Hyphobacterium</taxon>
    </lineage>
</organism>
<dbReference type="EMBL" id="JAZDRO010000001">
    <property type="protein sequence ID" value="MEE2565263.1"/>
    <property type="molecule type" value="Genomic_DNA"/>
</dbReference>
<evidence type="ECO:0000313" key="5">
    <source>
        <dbReference type="Proteomes" id="UP001310692"/>
    </source>
</evidence>
<keyword evidence="5" id="KW-1185">Reference proteome</keyword>
<dbReference type="Gene3D" id="3.40.50.410">
    <property type="entry name" value="von Willebrand factor, type A domain"/>
    <property type="match status" value="1"/>
</dbReference>
<dbReference type="PROSITE" id="PS50234">
    <property type="entry name" value="VWFA"/>
    <property type="match status" value="1"/>
</dbReference>
<dbReference type="Proteomes" id="UP001310692">
    <property type="component" value="Unassembled WGS sequence"/>
</dbReference>
<dbReference type="InterPro" id="IPR036465">
    <property type="entry name" value="vWFA_dom_sf"/>
</dbReference>
<reference evidence="4 5" key="1">
    <citation type="submission" date="2024-01" db="EMBL/GenBank/DDBJ databases">
        <title>Hyphobacterium bacterium isolated from marine sediment.</title>
        <authorList>
            <person name="Zhao S."/>
        </authorList>
    </citation>
    <scope>NUCLEOTIDE SEQUENCE [LARGE SCALE GENOMIC DNA]</scope>
    <source>
        <strain evidence="4 5">Y60-23</strain>
    </source>
</reference>
<feature type="chain" id="PRO_5045884187" evidence="2">
    <location>
        <begin position="23"/>
        <end position="524"/>
    </location>
</feature>
<comment type="caution">
    <text evidence="4">The sequence shown here is derived from an EMBL/GenBank/DDBJ whole genome shotgun (WGS) entry which is preliminary data.</text>
</comment>
<evidence type="ECO:0000259" key="3">
    <source>
        <dbReference type="PROSITE" id="PS50234"/>
    </source>
</evidence>
<proteinExistence type="predicted"/>
<dbReference type="InterPro" id="IPR002035">
    <property type="entry name" value="VWF_A"/>
</dbReference>
<feature type="signal peptide" evidence="2">
    <location>
        <begin position="1"/>
        <end position="22"/>
    </location>
</feature>
<protein>
    <submittedName>
        <fullName evidence="4">VWA domain-containing protein</fullName>
    </submittedName>
</protein>
<sequence>MTVLTRTFGAVAAGLFASTALAQTEIVDAESGVEACPAYDIIQQRILEVVRGTVTPGTGQVSPEGDGPVAAEFILDASGSMGADGGGRSKMAIALAAFEAAAEALDGANVTAALRAYGFDSSLEHSAEASCPNTELLTEFARDNASGLTAAARGLVPYGYTPIAGSLEAAGADLAGVEARERLIVLISDGEETCGGDPVAMAASLREQGINLSAYVVGFDLDADQEAQMRAIAEAGGGRYLDAPDADALAEAMREAVGMTVRRSQRTVLKCENPVLGGHSAADAIPLEPGIYTLGEFVPRGEYRYYRIATQEGELGVVRGLLQSHAWHGEGDDLTESSAALGAMTIRMLNPDGERAGSGFPRVRNLPGEGLTGYYADTTGEGFIIAVGDNYDRTAADALFEIAIEPAHDGTGGDADDTRDGEHPVLQPGETGAGHVGHDDLADIWRAGTSGPVTVAVSFENEEMRYGVEVYDAETGRRLARSREDGHAVSLDVEAEGPVLVRIETREPRLASRFSGYSVTVSPR</sequence>
<accession>A0ABU7LUM1</accession>
<feature type="domain" description="VWFA" evidence="3">
    <location>
        <begin position="70"/>
        <end position="257"/>
    </location>
</feature>
<feature type="region of interest" description="Disordered" evidence="1">
    <location>
        <begin position="407"/>
        <end position="435"/>
    </location>
</feature>
<dbReference type="SUPFAM" id="SSF53300">
    <property type="entry name" value="vWA-like"/>
    <property type="match status" value="1"/>
</dbReference>
<dbReference type="RefSeq" id="WP_330194801.1">
    <property type="nucleotide sequence ID" value="NZ_JAZDRO010000001.1"/>
</dbReference>
<gene>
    <name evidence="4" type="ORF">V0U35_01115</name>
</gene>
<dbReference type="SMART" id="SM00327">
    <property type="entry name" value="VWA"/>
    <property type="match status" value="1"/>
</dbReference>
<keyword evidence="2" id="KW-0732">Signal</keyword>
<evidence type="ECO:0000313" key="4">
    <source>
        <dbReference type="EMBL" id="MEE2565263.1"/>
    </source>
</evidence>
<evidence type="ECO:0000256" key="1">
    <source>
        <dbReference type="SAM" id="MobiDB-lite"/>
    </source>
</evidence>
<dbReference type="Pfam" id="PF00092">
    <property type="entry name" value="VWA"/>
    <property type="match status" value="1"/>
</dbReference>